<feature type="transmembrane region" description="Helical" evidence="1">
    <location>
        <begin position="316"/>
        <end position="336"/>
    </location>
</feature>
<feature type="transmembrane region" description="Helical" evidence="1">
    <location>
        <begin position="202"/>
        <end position="223"/>
    </location>
</feature>
<feature type="transmembrane region" description="Helical" evidence="1">
    <location>
        <begin position="145"/>
        <end position="163"/>
    </location>
</feature>
<protein>
    <submittedName>
        <fullName evidence="3">Acyltransferase</fullName>
    </submittedName>
</protein>
<keyword evidence="1" id="KW-1133">Transmembrane helix</keyword>
<dbReference type="Pfam" id="PF01757">
    <property type="entry name" value="Acyl_transf_3"/>
    <property type="match status" value="1"/>
</dbReference>
<evidence type="ECO:0000313" key="4">
    <source>
        <dbReference type="Proteomes" id="UP000253831"/>
    </source>
</evidence>
<evidence type="ECO:0000313" key="3">
    <source>
        <dbReference type="EMBL" id="RDE51750.1"/>
    </source>
</evidence>
<feature type="domain" description="Acyltransferase 3" evidence="2">
    <location>
        <begin position="7"/>
        <end position="331"/>
    </location>
</feature>
<name>A0A369XQU0_9PROT</name>
<dbReference type="GO" id="GO:0016747">
    <property type="term" value="F:acyltransferase activity, transferring groups other than amino-acyl groups"/>
    <property type="evidence" value="ECO:0007669"/>
    <property type="project" value="InterPro"/>
</dbReference>
<dbReference type="PANTHER" id="PTHR23028:SF53">
    <property type="entry name" value="ACYL_TRANSF_3 DOMAIN-CONTAINING PROTEIN"/>
    <property type="match status" value="1"/>
</dbReference>
<feature type="transmembrane region" description="Helical" evidence="1">
    <location>
        <begin position="169"/>
        <end position="190"/>
    </location>
</feature>
<reference evidence="3 4" key="1">
    <citation type="submission" date="2018-05" db="EMBL/GenBank/DDBJ databases">
        <title>Integrated omic analyses show evidence that a Ca. Accumulibacter phosphatis strain performs denitrification under micro-aerobic conditions.</title>
        <authorList>
            <person name="Camejo P.Y."/>
            <person name="Katherine M.D."/>
            <person name="Daniel N.R."/>
        </authorList>
    </citation>
    <scope>NUCLEOTIDE SEQUENCE [LARGE SCALE GENOMIC DNA]</scope>
    <source>
        <strain evidence="3">UW-LDO-IC</strain>
    </source>
</reference>
<dbReference type="GO" id="GO:0000271">
    <property type="term" value="P:polysaccharide biosynthetic process"/>
    <property type="evidence" value="ECO:0007669"/>
    <property type="project" value="TreeGrafter"/>
</dbReference>
<dbReference type="InterPro" id="IPR002656">
    <property type="entry name" value="Acyl_transf_3_dom"/>
</dbReference>
<evidence type="ECO:0000256" key="1">
    <source>
        <dbReference type="SAM" id="Phobius"/>
    </source>
</evidence>
<keyword evidence="3" id="KW-0808">Transferase</keyword>
<evidence type="ECO:0000259" key="2">
    <source>
        <dbReference type="Pfam" id="PF01757"/>
    </source>
</evidence>
<feature type="transmembrane region" description="Helical" evidence="1">
    <location>
        <begin position="287"/>
        <end position="310"/>
    </location>
</feature>
<sequence>MNRPFSIYLDAVRFIAAFLVYVYHSNQRDIVADVLPASNFGHSSVIVFFVLSGFVIAYITDTKERSWETYTASRISRVYSVAVPALVLTILLDSIGRQLYPALYGYPFDQFVVRLASSLFMLNEVWFVSITTFSNVPYWSICYELWYYVVFGLLTFLPRKVAWWTAGGLLLLMGPKLAILAPIWGAGVLLYRWRALQALPMIWAVVLLLLSVLGFLVFFVAAIETITTTWLKSLIGANWHTQLTFSKFFLSDYLLATLVFAHFVAMRRVAVLISPLLMVIERPVRFLAAYTFTLYLLHQPLFLFWAAVIRGDPKGYAYWLSTTVLVMLSVVAVGHFTEDKRHQLRKWLEVNLAGLPSFLQRAA</sequence>
<dbReference type="InterPro" id="IPR050879">
    <property type="entry name" value="Acyltransferase_3"/>
</dbReference>
<gene>
    <name evidence="3" type="ORF">DVS81_03750</name>
</gene>
<dbReference type="AlphaFoldDB" id="A0A369XQU0"/>
<feature type="transmembrane region" description="Helical" evidence="1">
    <location>
        <begin position="81"/>
        <end position="100"/>
    </location>
</feature>
<dbReference type="PANTHER" id="PTHR23028">
    <property type="entry name" value="ACETYLTRANSFERASE"/>
    <property type="match status" value="1"/>
</dbReference>
<dbReference type="Proteomes" id="UP000253831">
    <property type="component" value="Unassembled WGS sequence"/>
</dbReference>
<feature type="transmembrane region" description="Helical" evidence="1">
    <location>
        <begin position="253"/>
        <end position="280"/>
    </location>
</feature>
<proteinExistence type="predicted"/>
<dbReference type="GO" id="GO:0016020">
    <property type="term" value="C:membrane"/>
    <property type="evidence" value="ECO:0007669"/>
    <property type="project" value="TreeGrafter"/>
</dbReference>
<organism evidence="3 4">
    <name type="scientific">Candidatus Accumulibacter meliphilus</name>
    <dbReference type="NCBI Taxonomy" id="2211374"/>
    <lineage>
        <taxon>Bacteria</taxon>
        <taxon>Pseudomonadati</taxon>
        <taxon>Pseudomonadota</taxon>
        <taxon>Betaproteobacteria</taxon>
        <taxon>Candidatus Accumulibacter</taxon>
    </lineage>
</organism>
<feature type="transmembrane region" description="Helical" evidence="1">
    <location>
        <begin position="7"/>
        <end position="24"/>
    </location>
</feature>
<accession>A0A369XQU0</accession>
<keyword evidence="1" id="KW-0472">Membrane</keyword>
<dbReference type="EMBL" id="QPGA01000004">
    <property type="protein sequence ID" value="RDE51750.1"/>
    <property type="molecule type" value="Genomic_DNA"/>
</dbReference>
<keyword evidence="3" id="KW-0012">Acyltransferase</keyword>
<feature type="transmembrane region" description="Helical" evidence="1">
    <location>
        <begin position="40"/>
        <end position="60"/>
    </location>
</feature>
<comment type="caution">
    <text evidence="3">The sequence shown here is derived from an EMBL/GenBank/DDBJ whole genome shotgun (WGS) entry which is preliminary data.</text>
</comment>
<keyword evidence="1" id="KW-0812">Transmembrane</keyword>